<evidence type="ECO:0000256" key="4">
    <source>
        <dbReference type="RuleBase" id="RU000363"/>
    </source>
</evidence>
<dbReference type="PANTHER" id="PTHR44169">
    <property type="entry name" value="NADPH-DEPENDENT 1-ACYLDIHYDROXYACETONE PHOSPHATE REDUCTASE"/>
    <property type="match status" value="1"/>
</dbReference>
<protein>
    <submittedName>
        <fullName evidence="5">Uncharacterized protein</fullName>
    </submittedName>
</protein>
<name>A0AAN9YPV5_9PEZI</name>
<gene>
    <name evidence="5" type="ORF">SLS62_003508</name>
</gene>
<keyword evidence="6" id="KW-1185">Reference proteome</keyword>
<dbReference type="PANTHER" id="PTHR44169:SF6">
    <property type="entry name" value="NADPH-DEPENDENT 1-ACYLDIHYDROXYACETONE PHOSPHATE REDUCTASE"/>
    <property type="match status" value="1"/>
</dbReference>
<dbReference type="PRINTS" id="PR00080">
    <property type="entry name" value="SDRFAMILY"/>
</dbReference>
<comment type="caution">
    <text evidence="5">The sequence shown here is derived from an EMBL/GenBank/DDBJ whole genome shotgun (WGS) entry which is preliminary data.</text>
</comment>
<dbReference type="AlphaFoldDB" id="A0AAN9YPV5"/>
<sequence>MVLIKKKTALITGCSDGGIGATMAKILREKDYYVFATLRNVAKAGTLRDLSDVEILELDVTDGNSITRCVEHVRGCTDGKLDILVNNAGRDFLMPLLDVDMNEGKKYFDVNFWSILAVTQAFAPMLIKAKGVIVNHSSVAWNLPMAWGGMYSTSKAAAKQLSEVLRIELEPLGVRVVSAIIGVIDTPIFTNSHPDGFHMPSGSYYEPVRQFLVDACEGKLQPPMTPVDLAARKLVNEILGGTKGITWLGATATECKWLSGWLPNWLWDTILNGNRGIKELRRYYSGNSQ</sequence>
<dbReference type="Pfam" id="PF00106">
    <property type="entry name" value="adh_short"/>
    <property type="match status" value="1"/>
</dbReference>
<dbReference type="GO" id="GO:0019433">
    <property type="term" value="P:triglyceride catabolic process"/>
    <property type="evidence" value="ECO:0007669"/>
    <property type="project" value="TreeGrafter"/>
</dbReference>
<accession>A0AAN9YPV5</accession>
<keyword evidence="3" id="KW-0560">Oxidoreductase</keyword>
<evidence type="ECO:0000256" key="2">
    <source>
        <dbReference type="ARBA" id="ARBA00022857"/>
    </source>
</evidence>
<dbReference type="EMBL" id="JAKJXP020000020">
    <property type="protein sequence ID" value="KAK7754488.1"/>
    <property type="molecule type" value="Genomic_DNA"/>
</dbReference>
<comment type="similarity">
    <text evidence="1 4">Belongs to the short-chain dehydrogenases/reductases (SDR) family.</text>
</comment>
<evidence type="ECO:0000256" key="1">
    <source>
        <dbReference type="ARBA" id="ARBA00006484"/>
    </source>
</evidence>
<dbReference type="GO" id="GO:0005783">
    <property type="term" value="C:endoplasmic reticulum"/>
    <property type="evidence" value="ECO:0007669"/>
    <property type="project" value="TreeGrafter"/>
</dbReference>
<dbReference type="GO" id="GO:0000140">
    <property type="term" value="F:acylglycerone-phosphate reductase (NADP+) activity"/>
    <property type="evidence" value="ECO:0007669"/>
    <property type="project" value="TreeGrafter"/>
</dbReference>
<dbReference type="PRINTS" id="PR00081">
    <property type="entry name" value="GDHRDH"/>
</dbReference>
<evidence type="ECO:0000256" key="3">
    <source>
        <dbReference type="ARBA" id="ARBA00023002"/>
    </source>
</evidence>
<reference evidence="5 6" key="1">
    <citation type="submission" date="2024-02" db="EMBL/GenBank/DDBJ databases">
        <title>De novo assembly and annotation of 12 fungi associated with fruit tree decline syndrome in Ontario, Canada.</title>
        <authorList>
            <person name="Sulman M."/>
            <person name="Ellouze W."/>
            <person name="Ilyukhin E."/>
        </authorList>
    </citation>
    <scope>NUCLEOTIDE SEQUENCE [LARGE SCALE GENOMIC DNA]</scope>
    <source>
        <strain evidence="5 6">M11/M66-122</strain>
    </source>
</reference>
<dbReference type="GO" id="GO:0005811">
    <property type="term" value="C:lipid droplet"/>
    <property type="evidence" value="ECO:0007669"/>
    <property type="project" value="TreeGrafter"/>
</dbReference>
<dbReference type="PROSITE" id="PS00061">
    <property type="entry name" value="ADH_SHORT"/>
    <property type="match status" value="1"/>
</dbReference>
<dbReference type="GO" id="GO:0006654">
    <property type="term" value="P:phosphatidic acid biosynthetic process"/>
    <property type="evidence" value="ECO:0007669"/>
    <property type="project" value="TreeGrafter"/>
</dbReference>
<dbReference type="Gene3D" id="3.40.50.720">
    <property type="entry name" value="NAD(P)-binding Rossmann-like Domain"/>
    <property type="match status" value="1"/>
</dbReference>
<dbReference type="GO" id="GO:0004806">
    <property type="term" value="F:triacylglycerol lipase activity"/>
    <property type="evidence" value="ECO:0007669"/>
    <property type="project" value="TreeGrafter"/>
</dbReference>
<evidence type="ECO:0000313" key="5">
    <source>
        <dbReference type="EMBL" id="KAK7754488.1"/>
    </source>
</evidence>
<dbReference type="SUPFAM" id="SSF51735">
    <property type="entry name" value="NAD(P)-binding Rossmann-fold domains"/>
    <property type="match status" value="1"/>
</dbReference>
<dbReference type="InterPro" id="IPR002347">
    <property type="entry name" value="SDR_fam"/>
</dbReference>
<dbReference type="InterPro" id="IPR020904">
    <property type="entry name" value="Sc_DH/Rdtase_CS"/>
</dbReference>
<dbReference type="InterPro" id="IPR036291">
    <property type="entry name" value="NAD(P)-bd_dom_sf"/>
</dbReference>
<proteinExistence type="inferred from homology"/>
<dbReference type="Proteomes" id="UP001320420">
    <property type="component" value="Unassembled WGS sequence"/>
</dbReference>
<keyword evidence="2" id="KW-0521">NADP</keyword>
<evidence type="ECO:0000313" key="6">
    <source>
        <dbReference type="Proteomes" id="UP001320420"/>
    </source>
</evidence>
<organism evidence="5 6">
    <name type="scientific">Diatrype stigma</name>
    <dbReference type="NCBI Taxonomy" id="117547"/>
    <lineage>
        <taxon>Eukaryota</taxon>
        <taxon>Fungi</taxon>
        <taxon>Dikarya</taxon>
        <taxon>Ascomycota</taxon>
        <taxon>Pezizomycotina</taxon>
        <taxon>Sordariomycetes</taxon>
        <taxon>Xylariomycetidae</taxon>
        <taxon>Xylariales</taxon>
        <taxon>Diatrypaceae</taxon>
        <taxon>Diatrype</taxon>
    </lineage>
</organism>